<reference evidence="1 2" key="1">
    <citation type="journal article" date="2018" name="PLoS Genet.">
        <title>Population sequencing reveals clonal diversity and ancestral inbreeding in the grapevine cultivar Chardonnay.</title>
        <authorList>
            <person name="Roach M.J."/>
            <person name="Johnson D.L."/>
            <person name="Bohlmann J."/>
            <person name="van Vuuren H.J."/>
            <person name="Jones S.J."/>
            <person name="Pretorius I.S."/>
            <person name="Schmidt S.A."/>
            <person name="Borneman A.R."/>
        </authorList>
    </citation>
    <scope>NUCLEOTIDE SEQUENCE [LARGE SCALE GENOMIC DNA]</scope>
    <source>
        <strain evidence="2">cv. Chardonnay</strain>
        <tissue evidence="1">Leaf</tissue>
    </source>
</reference>
<organism evidence="1 2">
    <name type="scientific">Vitis vinifera</name>
    <name type="common">Grape</name>
    <dbReference type="NCBI Taxonomy" id="29760"/>
    <lineage>
        <taxon>Eukaryota</taxon>
        <taxon>Viridiplantae</taxon>
        <taxon>Streptophyta</taxon>
        <taxon>Embryophyta</taxon>
        <taxon>Tracheophyta</taxon>
        <taxon>Spermatophyta</taxon>
        <taxon>Magnoliopsida</taxon>
        <taxon>eudicotyledons</taxon>
        <taxon>Gunneridae</taxon>
        <taxon>Pentapetalae</taxon>
        <taxon>rosids</taxon>
        <taxon>Vitales</taxon>
        <taxon>Vitaceae</taxon>
        <taxon>Viteae</taxon>
        <taxon>Vitis</taxon>
    </lineage>
</organism>
<comment type="caution">
    <text evidence="1">The sequence shown here is derived from an EMBL/GenBank/DDBJ whole genome shotgun (WGS) entry which is preliminary data.</text>
</comment>
<evidence type="ECO:0000313" key="1">
    <source>
        <dbReference type="EMBL" id="RVX23804.1"/>
    </source>
</evidence>
<dbReference type="AlphaFoldDB" id="A0A438KRG1"/>
<sequence>MDGANTSKSYSGIIGNERERLIEPKAQTPCTTCVPACKKRVVNGVAALFFMSLERFSCVNIETQDDSDDANDVPLVHCDASPGQGTRVVIRRSIDHGVAGKEN</sequence>
<accession>A0A438KRG1</accession>
<name>A0A438KRG1_VITVI</name>
<dbReference type="Proteomes" id="UP000288805">
    <property type="component" value="Unassembled WGS sequence"/>
</dbReference>
<gene>
    <name evidence="1" type="ORF">CK203_000735</name>
</gene>
<dbReference type="OrthoDB" id="1841441at2759"/>
<dbReference type="PANTHER" id="PTHR34061">
    <property type="entry name" value="PROTEIN, PUTATIVE-RELATED"/>
    <property type="match status" value="1"/>
</dbReference>
<protein>
    <submittedName>
        <fullName evidence="1">Uncharacterized protein</fullName>
    </submittedName>
</protein>
<proteinExistence type="predicted"/>
<evidence type="ECO:0000313" key="2">
    <source>
        <dbReference type="Proteomes" id="UP000288805"/>
    </source>
</evidence>
<dbReference type="PANTHER" id="PTHR34061:SF2">
    <property type="entry name" value="PROTEIN, PUTATIVE-RELATED"/>
    <property type="match status" value="1"/>
</dbReference>
<dbReference type="EMBL" id="QGNW01000001">
    <property type="protein sequence ID" value="RVX23804.1"/>
    <property type="molecule type" value="Genomic_DNA"/>
</dbReference>